<feature type="non-terminal residue" evidence="2">
    <location>
        <position position="37"/>
    </location>
</feature>
<gene>
    <name evidence="2" type="ORF">chiPu_0026564</name>
</gene>
<evidence type="ECO:0000313" key="2">
    <source>
        <dbReference type="EMBL" id="GCC42560.1"/>
    </source>
</evidence>
<reference evidence="2 3" key="1">
    <citation type="journal article" date="2018" name="Nat. Ecol. Evol.">
        <title>Shark genomes provide insights into elasmobranch evolution and the origin of vertebrates.</title>
        <authorList>
            <person name="Hara Y"/>
            <person name="Yamaguchi K"/>
            <person name="Onimaru K"/>
            <person name="Kadota M"/>
            <person name="Koyanagi M"/>
            <person name="Keeley SD"/>
            <person name="Tatsumi K"/>
            <person name="Tanaka K"/>
            <person name="Motone F"/>
            <person name="Kageyama Y"/>
            <person name="Nozu R"/>
            <person name="Adachi N"/>
            <person name="Nishimura O"/>
            <person name="Nakagawa R"/>
            <person name="Tanegashima C"/>
            <person name="Kiyatake I"/>
            <person name="Matsumoto R"/>
            <person name="Murakumo K"/>
            <person name="Nishida K"/>
            <person name="Terakita A"/>
            <person name="Kuratani S"/>
            <person name="Sato K"/>
            <person name="Hyodo S Kuraku.S."/>
        </authorList>
    </citation>
    <scope>NUCLEOTIDE SEQUENCE [LARGE SCALE GENOMIC DNA]</scope>
</reference>
<proteinExistence type="predicted"/>
<dbReference type="AlphaFoldDB" id="A0A401TIT1"/>
<protein>
    <submittedName>
        <fullName evidence="2">Uncharacterized protein</fullName>
    </submittedName>
</protein>
<dbReference type="EMBL" id="BEZZ01082731">
    <property type="protein sequence ID" value="GCC42560.1"/>
    <property type="molecule type" value="Genomic_DNA"/>
</dbReference>
<comment type="caution">
    <text evidence="2">The sequence shown here is derived from an EMBL/GenBank/DDBJ whole genome shotgun (WGS) entry which is preliminary data.</text>
</comment>
<name>A0A401TIT1_CHIPU</name>
<evidence type="ECO:0000313" key="3">
    <source>
        <dbReference type="Proteomes" id="UP000287033"/>
    </source>
</evidence>
<dbReference type="Proteomes" id="UP000287033">
    <property type="component" value="Unassembled WGS sequence"/>
</dbReference>
<accession>A0A401TIT1</accession>
<sequence>MDQASTEGGLRVSSWDTEALPAQCEDTTGDGGSSEEG</sequence>
<keyword evidence="3" id="KW-1185">Reference proteome</keyword>
<evidence type="ECO:0000256" key="1">
    <source>
        <dbReference type="SAM" id="MobiDB-lite"/>
    </source>
</evidence>
<feature type="region of interest" description="Disordered" evidence="1">
    <location>
        <begin position="1"/>
        <end position="37"/>
    </location>
</feature>
<organism evidence="2 3">
    <name type="scientific">Chiloscyllium punctatum</name>
    <name type="common">Brownbanded bambooshark</name>
    <name type="synonym">Hemiscyllium punctatum</name>
    <dbReference type="NCBI Taxonomy" id="137246"/>
    <lineage>
        <taxon>Eukaryota</taxon>
        <taxon>Metazoa</taxon>
        <taxon>Chordata</taxon>
        <taxon>Craniata</taxon>
        <taxon>Vertebrata</taxon>
        <taxon>Chondrichthyes</taxon>
        <taxon>Elasmobranchii</taxon>
        <taxon>Galeomorphii</taxon>
        <taxon>Galeoidea</taxon>
        <taxon>Orectolobiformes</taxon>
        <taxon>Hemiscylliidae</taxon>
        <taxon>Chiloscyllium</taxon>
    </lineage>
</organism>